<feature type="compositionally biased region" description="Polar residues" evidence="1">
    <location>
        <begin position="13"/>
        <end position="27"/>
    </location>
</feature>
<evidence type="ECO:0000256" key="1">
    <source>
        <dbReference type="SAM" id="MobiDB-lite"/>
    </source>
</evidence>
<feature type="domain" description="EH" evidence="2">
    <location>
        <begin position="159"/>
        <end position="235"/>
    </location>
</feature>
<dbReference type="AlphaFoldDB" id="A0A226E6F4"/>
<feature type="region of interest" description="Disordered" evidence="1">
    <location>
        <begin position="1"/>
        <end position="69"/>
    </location>
</feature>
<dbReference type="STRING" id="158441.A0A226E6F4"/>
<dbReference type="PROSITE" id="PS50222">
    <property type="entry name" value="EF_HAND_2"/>
    <property type="match status" value="1"/>
</dbReference>
<feature type="region of interest" description="Disordered" evidence="1">
    <location>
        <begin position="92"/>
        <end position="155"/>
    </location>
</feature>
<comment type="caution">
    <text evidence="4">The sequence shown here is derived from an EMBL/GenBank/DDBJ whole genome shotgun (WGS) entry which is preliminary data.</text>
</comment>
<dbReference type="PROSITE" id="PS50031">
    <property type="entry name" value="EH"/>
    <property type="match status" value="1"/>
</dbReference>
<dbReference type="GO" id="GO:0006897">
    <property type="term" value="P:endocytosis"/>
    <property type="evidence" value="ECO:0007669"/>
    <property type="project" value="TreeGrafter"/>
</dbReference>
<feature type="region of interest" description="Disordered" evidence="1">
    <location>
        <begin position="249"/>
        <end position="314"/>
    </location>
</feature>
<sequence>MEGPISKFMHVQQPESYWHQPSSSNAFKSPDLIELNSDTERSAKTNVEPLNYSSSQEETDDGCDSTDVIHLKEAVPGVYDVTSNDEESCHLLQTEDDSESSHSEHEHAWNSSDSAGGGSSRSSSSNGATISDGEEERNHRGSRVKHPPHENYWDMSPEQEKYYTDQFLSLQSDLSGLVKGVVAKGFFEKSKLPLSELREIWQLADVTKDGCLDLIEFKMAMHLVVLRRHGLPIPSHFYVRPPDFSLRHSPSGPSSLFKISAPHPKSTTTSKTRSNEPNPGTSSHQSPLATAIGSNDFSKSQVTPGKRPSKEWTTFENEPVNFSSTCDTSGLVAPVPVRLKTPEDKLILSTTPSASASKTHQLQLKAIQRPKLSGHHPKVSGGTIAPPPPPRRKTHVRSSSLDLNRLTISTEIPPNMCGVRVGGGGEVVTSRSFLSPCHQGGAFVSVYRKPQLPKAATIHEPSDIPNNSPPSTIASSSSTNAMTQFEQEVDDLKNENELLSRISAQLLDQLAGLQSRRQSVAYKLHQLQSNLS</sequence>
<dbReference type="Pfam" id="PF12763">
    <property type="entry name" value="EH"/>
    <property type="match status" value="1"/>
</dbReference>
<feature type="compositionally biased region" description="Polar residues" evidence="1">
    <location>
        <begin position="265"/>
        <end position="303"/>
    </location>
</feature>
<dbReference type="InterPro" id="IPR011992">
    <property type="entry name" value="EF-hand-dom_pair"/>
</dbReference>
<proteinExistence type="predicted"/>
<dbReference type="OrthoDB" id="10045710at2759"/>
<organism evidence="4 5">
    <name type="scientific">Folsomia candida</name>
    <name type="common">Springtail</name>
    <dbReference type="NCBI Taxonomy" id="158441"/>
    <lineage>
        <taxon>Eukaryota</taxon>
        <taxon>Metazoa</taxon>
        <taxon>Ecdysozoa</taxon>
        <taxon>Arthropoda</taxon>
        <taxon>Hexapoda</taxon>
        <taxon>Collembola</taxon>
        <taxon>Entomobryomorpha</taxon>
        <taxon>Isotomoidea</taxon>
        <taxon>Isotomidae</taxon>
        <taxon>Proisotominae</taxon>
        <taxon>Folsomia</taxon>
    </lineage>
</organism>
<protein>
    <submittedName>
        <fullName evidence="4">RalBP1-associated Eps domain-containing protein 1</fullName>
    </submittedName>
</protein>
<evidence type="ECO:0000259" key="3">
    <source>
        <dbReference type="PROSITE" id="PS50222"/>
    </source>
</evidence>
<dbReference type="GO" id="GO:0005509">
    <property type="term" value="F:calcium ion binding"/>
    <property type="evidence" value="ECO:0007669"/>
    <property type="project" value="InterPro"/>
</dbReference>
<dbReference type="GO" id="GO:0005886">
    <property type="term" value="C:plasma membrane"/>
    <property type="evidence" value="ECO:0007669"/>
    <property type="project" value="TreeGrafter"/>
</dbReference>
<dbReference type="Gene3D" id="1.10.238.10">
    <property type="entry name" value="EF-hand"/>
    <property type="match status" value="1"/>
</dbReference>
<dbReference type="SMART" id="SM00027">
    <property type="entry name" value="EH"/>
    <property type="match status" value="1"/>
</dbReference>
<feature type="region of interest" description="Disordered" evidence="1">
    <location>
        <begin position="458"/>
        <end position="479"/>
    </location>
</feature>
<keyword evidence="5" id="KW-1185">Reference proteome</keyword>
<dbReference type="InterPro" id="IPR000261">
    <property type="entry name" value="EH_dom"/>
</dbReference>
<dbReference type="SUPFAM" id="SSF47473">
    <property type="entry name" value="EF-hand"/>
    <property type="match status" value="1"/>
</dbReference>
<dbReference type="InterPro" id="IPR002048">
    <property type="entry name" value="EF_hand_dom"/>
</dbReference>
<evidence type="ECO:0000259" key="2">
    <source>
        <dbReference type="PROSITE" id="PS50031"/>
    </source>
</evidence>
<dbReference type="CDD" id="cd00052">
    <property type="entry name" value="EH"/>
    <property type="match status" value="1"/>
</dbReference>
<dbReference type="GO" id="GO:0016197">
    <property type="term" value="P:endosomal transport"/>
    <property type="evidence" value="ECO:0007669"/>
    <property type="project" value="TreeGrafter"/>
</dbReference>
<accession>A0A226E6F4</accession>
<dbReference type="PANTHER" id="PTHR11216">
    <property type="entry name" value="EH DOMAIN"/>
    <property type="match status" value="1"/>
</dbReference>
<name>A0A226E6F4_FOLCA</name>
<evidence type="ECO:0000313" key="5">
    <source>
        <dbReference type="Proteomes" id="UP000198287"/>
    </source>
</evidence>
<gene>
    <name evidence="4" type="ORF">Fcan01_11905</name>
</gene>
<feature type="compositionally biased region" description="Basic and acidic residues" evidence="1">
    <location>
        <begin position="99"/>
        <end position="108"/>
    </location>
</feature>
<evidence type="ECO:0000313" key="4">
    <source>
        <dbReference type="EMBL" id="OXA53173.1"/>
    </source>
</evidence>
<feature type="domain" description="EF-hand" evidence="3">
    <location>
        <begin position="192"/>
        <end position="227"/>
    </location>
</feature>
<reference evidence="4 5" key="1">
    <citation type="submission" date="2015-12" db="EMBL/GenBank/DDBJ databases">
        <title>The genome of Folsomia candida.</title>
        <authorList>
            <person name="Faddeeva A."/>
            <person name="Derks M.F."/>
            <person name="Anvar Y."/>
            <person name="Smit S."/>
            <person name="Van Straalen N."/>
            <person name="Roelofs D."/>
        </authorList>
    </citation>
    <scope>NUCLEOTIDE SEQUENCE [LARGE SCALE GENOMIC DNA]</scope>
    <source>
        <strain evidence="4 5">VU population</strain>
        <tissue evidence="4">Whole body</tissue>
    </source>
</reference>
<dbReference type="EMBL" id="LNIX01000006">
    <property type="protein sequence ID" value="OXA53173.1"/>
    <property type="molecule type" value="Genomic_DNA"/>
</dbReference>
<feature type="compositionally biased region" description="Low complexity" evidence="1">
    <location>
        <begin position="464"/>
        <end position="479"/>
    </location>
</feature>
<dbReference type="PANTHER" id="PTHR11216:SF174">
    <property type="entry name" value="GH06923P"/>
    <property type="match status" value="1"/>
</dbReference>
<dbReference type="GO" id="GO:0005737">
    <property type="term" value="C:cytoplasm"/>
    <property type="evidence" value="ECO:0007669"/>
    <property type="project" value="TreeGrafter"/>
</dbReference>
<feature type="region of interest" description="Disordered" evidence="1">
    <location>
        <begin position="372"/>
        <end position="399"/>
    </location>
</feature>
<dbReference type="Proteomes" id="UP000198287">
    <property type="component" value="Unassembled WGS sequence"/>
</dbReference>